<dbReference type="EMBL" id="JAROCA020000001">
    <property type="protein sequence ID" value="MDY0404945.1"/>
    <property type="molecule type" value="Genomic_DNA"/>
</dbReference>
<dbReference type="SUPFAM" id="SSF89442">
    <property type="entry name" value="Hypothetical protein YojF"/>
    <property type="match status" value="1"/>
</dbReference>
<evidence type="ECO:0000313" key="2">
    <source>
        <dbReference type="Proteomes" id="UP001228376"/>
    </source>
</evidence>
<accession>A0ABU5CFF3</accession>
<dbReference type="Gene3D" id="2.70.180.10">
    <property type="entry name" value="Hypothetical protein YojF"/>
    <property type="match status" value="1"/>
</dbReference>
<dbReference type="InterPro" id="IPR014934">
    <property type="entry name" value="DUF1806"/>
</dbReference>
<sequence length="118" mass="13135">MEAIDRNAVQQALNRFLQKDAYFHMETSTGSYRALEEPGQIATCAYIRNGVLHFLEGKITGEGPYQVGLKLKNGWLYSQGLTDWELTKDGKLLLGGYDGEGHLNIALQFSFTPFECGA</sequence>
<dbReference type="InterPro" id="IPR036492">
    <property type="entry name" value="YojF_sf"/>
</dbReference>
<name>A0ABU5CFF3_9BACI</name>
<organism evidence="1 2">
    <name type="scientific">Tigheibacillus jepli</name>
    <dbReference type="NCBI Taxonomy" id="3035914"/>
    <lineage>
        <taxon>Bacteria</taxon>
        <taxon>Bacillati</taxon>
        <taxon>Bacillota</taxon>
        <taxon>Bacilli</taxon>
        <taxon>Bacillales</taxon>
        <taxon>Bacillaceae</taxon>
        <taxon>Tigheibacillus</taxon>
    </lineage>
</organism>
<dbReference type="Proteomes" id="UP001228376">
    <property type="component" value="Unassembled WGS sequence"/>
</dbReference>
<comment type="caution">
    <text evidence="1">The sequence shown here is derived from an EMBL/GenBank/DDBJ whole genome shotgun (WGS) entry which is preliminary data.</text>
</comment>
<evidence type="ECO:0000313" key="1">
    <source>
        <dbReference type="EMBL" id="MDY0404945.1"/>
    </source>
</evidence>
<keyword evidence="2" id="KW-1185">Reference proteome</keyword>
<reference evidence="1 2" key="1">
    <citation type="submission" date="2023-10" db="EMBL/GenBank/DDBJ databases">
        <title>179-bfca-hs.</title>
        <authorList>
            <person name="Miliotis G."/>
            <person name="Sengupta P."/>
            <person name="Hameed A."/>
            <person name="Chuvochina M."/>
            <person name="Mcdonagh F."/>
            <person name="Simpson A.C."/>
            <person name="Singh N.K."/>
            <person name="Rekha P.D."/>
            <person name="Raman K."/>
            <person name="Hugenholtz P."/>
            <person name="Venkateswaran K."/>
        </authorList>
    </citation>
    <scope>NUCLEOTIDE SEQUENCE [LARGE SCALE GENOMIC DNA]</scope>
    <source>
        <strain evidence="1 2">179-BFC-A-HS</strain>
    </source>
</reference>
<protein>
    <submittedName>
        <fullName evidence="1">DUF1806 family protein</fullName>
    </submittedName>
</protein>
<proteinExistence type="predicted"/>
<dbReference type="Pfam" id="PF08830">
    <property type="entry name" value="DUF1806"/>
    <property type="match status" value="1"/>
</dbReference>
<gene>
    <name evidence="1" type="ORF">P5G51_005610</name>
</gene>